<dbReference type="PANTHER" id="PTHR45614">
    <property type="entry name" value="MYB PROTEIN-RELATED"/>
    <property type="match status" value="1"/>
</dbReference>
<dbReference type="InterPro" id="IPR009057">
    <property type="entry name" value="Homeodomain-like_sf"/>
</dbReference>
<name>A0ABR2HEP6_9EUKA</name>
<dbReference type="InterPro" id="IPR050560">
    <property type="entry name" value="MYB_TF"/>
</dbReference>
<dbReference type="InterPro" id="IPR001005">
    <property type="entry name" value="SANT/Myb"/>
</dbReference>
<dbReference type="InterPro" id="IPR017930">
    <property type="entry name" value="Myb_dom"/>
</dbReference>
<dbReference type="Proteomes" id="UP001470230">
    <property type="component" value="Unassembled WGS sequence"/>
</dbReference>
<sequence>MKRSKRVPFTEMENCLIRQYADLYGKNWEVIAKRLPGRTPKQIQIRYINYLQDGLKKEPWTPKEDEILIQEFNKIGPKWSKMVDKLPGRSGNDIKNRWHKHLYKKTFDLTGNEKSTNFDELFVDQFSFQNKNRNETLNKYHNNFVSNPNINCCANNPNTNYMKNTSLLIPNVVKERNLMFNQQYFQMQMQPLNFVNNQK</sequence>
<dbReference type="Gene3D" id="1.10.10.60">
    <property type="entry name" value="Homeodomain-like"/>
    <property type="match status" value="2"/>
</dbReference>
<dbReference type="EMBL" id="JAPFFF010000030">
    <property type="protein sequence ID" value="KAK8845900.1"/>
    <property type="molecule type" value="Genomic_DNA"/>
</dbReference>
<evidence type="ECO:0000313" key="3">
    <source>
        <dbReference type="EMBL" id="KAK8845900.1"/>
    </source>
</evidence>
<protein>
    <recommendedName>
        <fullName evidence="5">Myb-like DNA-binding domain containing protein</fullName>
    </recommendedName>
</protein>
<dbReference type="PANTHER" id="PTHR45614:SF69">
    <property type="entry name" value="CHROMOSOME UNDETERMINED SCAFFOLD_38, WHOLE GENOME SHOTGUN SEQUENCE"/>
    <property type="match status" value="1"/>
</dbReference>
<evidence type="ECO:0000259" key="2">
    <source>
        <dbReference type="PROSITE" id="PS51294"/>
    </source>
</evidence>
<dbReference type="PROSITE" id="PS51294">
    <property type="entry name" value="HTH_MYB"/>
    <property type="match status" value="2"/>
</dbReference>
<evidence type="ECO:0008006" key="5">
    <source>
        <dbReference type="Google" id="ProtNLM"/>
    </source>
</evidence>
<proteinExistence type="predicted"/>
<feature type="domain" description="Myb-like" evidence="1">
    <location>
        <begin position="1"/>
        <end position="51"/>
    </location>
</feature>
<evidence type="ECO:0000259" key="1">
    <source>
        <dbReference type="PROSITE" id="PS50090"/>
    </source>
</evidence>
<evidence type="ECO:0000313" key="4">
    <source>
        <dbReference type="Proteomes" id="UP001470230"/>
    </source>
</evidence>
<dbReference type="SUPFAM" id="SSF46689">
    <property type="entry name" value="Homeodomain-like"/>
    <property type="match status" value="1"/>
</dbReference>
<dbReference type="SMART" id="SM00717">
    <property type="entry name" value="SANT"/>
    <property type="match status" value="2"/>
</dbReference>
<dbReference type="Pfam" id="PF00249">
    <property type="entry name" value="Myb_DNA-binding"/>
    <property type="match status" value="2"/>
</dbReference>
<feature type="domain" description="HTH myb-type" evidence="2">
    <location>
        <begin position="52"/>
        <end position="106"/>
    </location>
</feature>
<feature type="domain" description="Myb-like" evidence="1">
    <location>
        <begin position="52"/>
        <end position="102"/>
    </location>
</feature>
<organism evidence="3 4">
    <name type="scientific">Tritrichomonas musculus</name>
    <dbReference type="NCBI Taxonomy" id="1915356"/>
    <lineage>
        <taxon>Eukaryota</taxon>
        <taxon>Metamonada</taxon>
        <taxon>Parabasalia</taxon>
        <taxon>Tritrichomonadida</taxon>
        <taxon>Tritrichomonadidae</taxon>
        <taxon>Tritrichomonas</taxon>
    </lineage>
</organism>
<feature type="domain" description="HTH myb-type" evidence="2">
    <location>
        <begin position="1"/>
        <end position="51"/>
    </location>
</feature>
<gene>
    <name evidence="3" type="ORF">M9Y10_020828</name>
</gene>
<keyword evidence="4" id="KW-1185">Reference proteome</keyword>
<dbReference type="CDD" id="cd00167">
    <property type="entry name" value="SANT"/>
    <property type="match status" value="2"/>
</dbReference>
<dbReference type="PROSITE" id="PS50090">
    <property type="entry name" value="MYB_LIKE"/>
    <property type="match status" value="2"/>
</dbReference>
<comment type="caution">
    <text evidence="3">The sequence shown here is derived from an EMBL/GenBank/DDBJ whole genome shotgun (WGS) entry which is preliminary data.</text>
</comment>
<accession>A0ABR2HEP6</accession>
<reference evidence="3 4" key="1">
    <citation type="submission" date="2024-04" db="EMBL/GenBank/DDBJ databases">
        <title>Tritrichomonas musculus Genome.</title>
        <authorList>
            <person name="Alves-Ferreira E."/>
            <person name="Grigg M."/>
            <person name="Lorenzi H."/>
            <person name="Galac M."/>
        </authorList>
    </citation>
    <scope>NUCLEOTIDE SEQUENCE [LARGE SCALE GENOMIC DNA]</scope>
    <source>
        <strain evidence="3 4">EAF2021</strain>
    </source>
</reference>